<dbReference type="EMBL" id="CP036261">
    <property type="protein sequence ID" value="QDS88220.1"/>
    <property type="molecule type" value="Genomic_DNA"/>
</dbReference>
<evidence type="ECO:0000313" key="1">
    <source>
        <dbReference type="EMBL" id="QDS88220.1"/>
    </source>
</evidence>
<protein>
    <submittedName>
        <fullName evidence="1">Uncharacterized protein</fullName>
    </submittedName>
</protein>
<gene>
    <name evidence="1" type="ORF">EC9_24080</name>
</gene>
<accession>A0A517M026</accession>
<reference evidence="1 2" key="1">
    <citation type="submission" date="2019-02" db="EMBL/GenBank/DDBJ databases">
        <title>Deep-cultivation of Planctomycetes and their phenomic and genomic characterization uncovers novel biology.</title>
        <authorList>
            <person name="Wiegand S."/>
            <person name="Jogler M."/>
            <person name="Boedeker C."/>
            <person name="Pinto D."/>
            <person name="Vollmers J."/>
            <person name="Rivas-Marin E."/>
            <person name="Kohn T."/>
            <person name="Peeters S.H."/>
            <person name="Heuer A."/>
            <person name="Rast P."/>
            <person name="Oberbeckmann S."/>
            <person name="Bunk B."/>
            <person name="Jeske O."/>
            <person name="Meyerdierks A."/>
            <person name="Storesund J.E."/>
            <person name="Kallscheuer N."/>
            <person name="Luecker S."/>
            <person name="Lage O.M."/>
            <person name="Pohl T."/>
            <person name="Merkel B.J."/>
            <person name="Hornburger P."/>
            <person name="Mueller R.-W."/>
            <person name="Bruemmer F."/>
            <person name="Labrenz M."/>
            <person name="Spormann A.M."/>
            <person name="Op den Camp H."/>
            <person name="Overmann J."/>
            <person name="Amann R."/>
            <person name="Jetten M.S.M."/>
            <person name="Mascher T."/>
            <person name="Medema M.H."/>
            <person name="Devos D.P."/>
            <person name="Kaster A.-K."/>
            <person name="Ovreas L."/>
            <person name="Rohde M."/>
            <person name="Galperin M.Y."/>
            <person name="Jogler C."/>
        </authorList>
    </citation>
    <scope>NUCLEOTIDE SEQUENCE [LARGE SCALE GENOMIC DNA]</scope>
    <source>
        <strain evidence="1 2">EC9</strain>
    </source>
</reference>
<dbReference type="KEGG" id="ruv:EC9_24080"/>
<organism evidence="1 2">
    <name type="scientific">Rosistilla ulvae</name>
    <dbReference type="NCBI Taxonomy" id="1930277"/>
    <lineage>
        <taxon>Bacteria</taxon>
        <taxon>Pseudomonadati</taxon>
        <taxon>Planctomycetota</taxon>
        <taxon>Planctomycetia</taxon>
        <taxon>Pirellulales</taxon>
        <taxon>Pirellulaceae</taxon>
        <taxon>Rosistilla</taxon>
    </lineage>
</organism>
<dbReference type="RefSeq" id="WP_246106082.1">
    <property type="nucleotide sequence ID" value="NZ_CP036261.1"/>
</dbReference>
<dbReference type="Proteomes" id="UP000319557">
    <property type="component" value="Chromosome"/>
</dbReference>
<keyword evidence="2" id="KW-1185">Reference proteome</keyword>
<name>A0A517M026_9BACT</name>
<proteinExistence type="predicted"/>
<evidence type="ECO:0000313" key="2">
    <source>
        <dbReference type="Proteomes" id="UP000319557"/>
    </source>
</evidence>
<dbReference type="AlphaFoldDB" id="A0A517M026"/>
<sequence>MSIDVRKRNPTSLLAGLLAVAAIHCSGCRVLAPVPIHVESQQMAPELVDSKSPQVELGRPQPIIDGIGWVVGIPNKIILWDRRIDRHKISEQTIDSTVDYLQANNLPHVKVRANQYNPLDDWHRLTQNKVVAWPWRYSLGALSVAGEAIFPGRIVGGDHFNPFTQTIHLYSDVPAVALHEAAHAKDFTRRTYQGTYAASYLFVPLWHETHASQDVFAYLEEREDRAGLVEANRILYPAYGTYVGSTVGNFFPAYSAPLYYTGLIAGHINGRMLNRELEQQMPSEVLASSEPVALRPSETESF</sequence>